<evidence type="ECO:0000256" key="1">
    <source>
        <dbReference type="SAM" id="MobiDB-lite"/>
    </source>
</evidence>
<proteinExistence type="predicted"/>
<comment type="caution">
    <text evidence="2">The sequence shown here is derived from an EMBL/GenBank/DDBJ whole genome shotgun (WGS) entry which is preliminary data.</text>
</comment>
<evidence type="ECO:0000313" key="2">
    <source>
        <dbReference type="EMBL" id="KAJ8964808.1"/>
    </source>
</evidence>
<evidence type="ECO:0000313" key="3">
    <source>
        <dbReference type="Proteomes" id="UP001162156"/>
    </source>
</evidence>
<feature type="compositionally biased region" description="Low complexity" evidence="1">
    <location>
        <begin position="213"/>
        <end position="223"/>
    </location>
</feature>
<feature type="compositionally biased region" description="Low complexity" evidence="1">
    <location>
        <begin position="30"/>
        <end position="40"/>
    </location>
</feature>
<feature type="compositionally biased region" description="Basic and acidic residues" evidence="1">
    <location>
        <begin position="47"/>
        <end position="56"/>
    </location>
</feature>
<feature type="compositionally biased region" description="Low complexity" evidence="1">
    <location>
        <begin position="233"/>
        <end position="247"/>
    </location>
</feature>
<dbReference type="EMBL" id="JANEYF010001313">
    <property type="protein sequence ID" value="KAJ8964808.1"/>
    <property type="molecule type" value="Genomic_DNA"/>
</dbReference>
<protein>
    <submittedName>
        <fullName evidence="2">Uncharacterized protein</fullName>
    </submittedName>
</protein>
<feature type="compositionally biased region" description="Basic and acidic residues" evidence="1">
    <location>
        <begin position="96"/>
        <end position="109"/>
    </location>
</feature>
<feature type="non-terminal residue" evidence="2">
    <location>
        <position position="1"/>
    </location>
</feature>
<reference evidence="2" key="1">
    <citation type="journal article" date="2023" name="Insect Mol. Biol.">
        <title>Genome sequencing provides insights into the evolution of gene families encoding plant cell wall-degrading enzymes in longhorned beetles.</title>
        <authorList>
            <person name="Shin N.R."/>
            <person name="Okamura Y."/>
            <person name="Kirsch R."/>
            <person name="Pauchet Y."/>
        </authorList>
    </citation>
    <scope>NUCLEOTIDE SEQUENCE</scope>
    <source>
        <strain evidence="2">RBIC_L_NR</strain>
    </source>
</reference>
<dbReference type="AlphaFoldDB" id="A0AAV8ZLS2"/>
<gene>
    <name evidence="2" type="ORF">NQ314_004615</name>
</gene>
<feature type="region of interest" description="Disordered" evidence="1">
    <location>
        <begin position="15"/>
        <end position="247"/>
    </location>
</feature>
<keyword evidence="3" id="KW-1185">Reference proteome</keyword>
<accession>A0AAV8ZLS2</accession>
<name>A0AAV8ZLS2_9CUCU</name>
<organism evidence="2 3">
    <name type="scientific">Rhamnusium bicolor</name>
    <dbReference type="NCBI Taxonomy" id="1586634"/>
    <lineage>
        <taxon>Eukaryota</taxon>
        <taxon>Metazoa</taxon>
        <taxon>Ecdysozoa</taxon>
        <taxon>Arthropoda</taxon>
        <taxon>Hexapoda</taxon>
        <taxon>Insecta</taxon>
        <taxon>Pterygota</taxon>
        <taxon>Neoptera</taxon>
        <taxon>Endopterygota</taxon>
        <taxon>Coleoptera</taxon>
        <taxon>Polyphaga</taxon>
        <taxon>Cucujiformia</taxon>
        <taxon>Chrysomeloidea</taxon>
        <taxon>Cerambycidae</taxon>
        <taxon>Lepturinae</taxon>
        <taxon>Rhagiini</taxon>
        <taxon>Rhamnusium</taxon>
    </lineage>
</organism>
<sequence>YVSDILDRSNFDDVENLDDVFTPGRRSRRSQSVTSTSTRSIKTRRSSFIEKSEELNKPSTSSETKRETTLPLRRTRSASVDEIKPISRKRSLRSSSIDEKTEENVEGHKPKTKGKAASVSHLPVISEENKERSKVGHRSKSNSTVEAYATSRRLTRRQANLVKGIETPSSVTAQDDSDMDKSLEIDTIDPIKLLDKEPFQGKPDPEEEKVYEPSSPSNSTTSSFNKPMRRISRSASVASDSSPSSIS</sequence>
<dbReference type="Proteomes" id="UP001162156">
    <property type="component" value="Unassembled WGS sequence"/>
</dbReference>